<comment type="pathway">
    <text evidence="2">Protein modification; protein lipoylation via exogenous pathway; protein N(6)-(lipoyl)lysine from lipoate: step 2/2.</text>
</comment>
<protein>
    <recommendedName>
        <fullName evidence="4">Putative lipoate-protein ligase A</fullName>
    </recommendedName>
</protein>
<dbReference type="VEuPathDB" id="FungiDB:TREMEDRAFT_30736"/>
<dbReference type="AlphaFoldDB" id="A0A4Q1BL50"/>
<evidence type="ECO:0000313" key="6">
    <source>
        <dbReference type="EMBL" id="RXK38352.1"/>
    </source>
</evidence>
<organism evidence="6 7">
    <name type="scientific">Tremella mesenterica</name>
    <name type="common">Jelly fungus</name>
    <dbReference type="NCBI Taxonomy" id="5217"/>
    <lineage>
        <taxon>Eukaryota</taxon>
        <taxon>Fungi</taxon>
        <taxon>Dikarya</taxon>
        <taxon>Basidiomycota</taxon>
        <taxon>Agaricomycotina</taxon>
        <taxon>Tremellomycetes</taxon>
        <taxon>Tremellales</taxon>
        <taxon>Tremellaceae</taxon>
        <taxon>Tremella</taxon>
    </lineage>
</organism>
<dbReference type="PROSITE" id="PS51733">
    <property type="entry name" value="BPL_LPL_CATALYTIC"/>
    <property type="match status" value="1"/>
</dbReference>
<dbReference type="Gene3D" id="3.30.390.50">
    <property type="entry name" value="CO dehydrogenase flavoprotein, C-terminal domain"/>
    <property type="match status" value="1"/>
</dbReference>
<dbReference type="Pfam" id="PF21948">
    <property type="entry name" value="LplA-B_cat"/>
    <property type="match status" value="1"/>
</dbReference>
<dbReference type="FunCoup" id="A0A4Q1BL50">
    <property type="interactions" value="224"/>
</dbReference>
<evidence type="ECO:0000259" key="5">
    <source>
        <dbReference type="PROSITE" id="PS51733"/>
    </source>
</evidence>
<dbReference type="PANTHER" id="PTHR12561">
    <property type="entry name" value="LIPOATE-PROTEIN LIGASE"/>
    <property type="match status" value="1"/>
</dbReference>
<gene>
    <name evidence="6" type="ORF">M231_04394</name>
</gene>
<dbReference type="InterPro" id="IPR004562">
    <property type="entry name" value="LipoylTrfase_LipoateP_Ligase"/>
</dbReference>
<dbReference type="CDD" id="cd16443">
    <property type="entry name" value="LplA"/>
    <property type="match status" value="1"/>
</dbReference>
<dbReference type="InParanoid" id="A0A4Q1BL50"/>
<dbReference type="InterPro" id="IPR045864">
    <property type="entry name" value="aa-tRNA-synth_II/BPL/LPL"/>
</dbReference>
<evidence type="ECO:0000313" key="7">
    <source>
        <dbReference type="Proteomes" id="UP000289152"/>
    </source>
</evidence>
<dbReference type="PANTHER" id="PTHR12561:SF3">
    <property type="entry name" value="LIPOYLTRANSFERASE 1, MITOCHONDRIAL"/>
    <property type="match status" value="1"/>
</dbReference>
<dbReference type="EMBL" id="SDIL01000049">
    <property type="protein sequence ID" value="RXK38352.1"/>
    <property type="molecule type" value="Genomic_DNA"/>
</dbReference>
<comment type="caution">
    <text evidence="6">The sequence shown here is derived from an EMBL/GenBank/DDBJ whole genome shotgun (WGS) entry which is preliminary data.</text>
</comment>
<dbReference type="GO" id="GO:0017118">
    <property type="term" value="F:lipoyltransferase activity"/>
    <property type="evidence" value="ECO:0007669"/>
    <property type="project" value="TreeGrafter"/>
</dbReference>
<dbReference type="SUPFAM" id="SSF55681">
    <property type="entry name" value="Class II aaRS and biotin synthetases"/>
    <property type="match status" value="1"/>
</dbReference>
<evidence type="ECO:0000256" key="2">
    <source>
        <dbReference type="ARBA" id="ARBA00005085"/>
    </source>
</evidence>
<sequence length="428" mass="48353">MFKSTSNILRLIERPCSSRTGSFLSATLAQPHYSRFVSSQPGPTATLIPDDSIHLTSPAAYISTSTDPWFNLSYEDWLLRNTSHNQPILFLYRNKTCVVIGRNQNPWKETTPRKLREWGIPLIRRRSGGGTVYHDMGNTNFSIFLPRLLFTRSHGAELVARAIRNRIRVQQCCVNTRNDIVIRDGINDFKVSTTLYAYSPPPSPSSSSPSAQFSIDLQVSGSAYKIIQHRAYHHGTMLISSDTSLLGKALKSSSPDMETKGIPSYRSPVTTLSKYSSQPITHEEFVSAVIEEFKDVYGSGENMVVKEIQEGEVVEKKVWEGIEEMKSWDWEFGQTPEFSNILKGRLSFGDLTVTLSARHARLTQIHFDLDESNESENLQAFLQAQSATLIGQKYELLDSINLPTDSAYSGHKWRKVSEEIITWLRTTM</sequence>
<comment type="similarity">
    <text evidence="3">Belongs to the LplA family.</text>
</comment>
<proteinExistence type="inferred from homology"/>
<evidence type="ECO:0000256" key="4">
    <source>
        <dbReference type="ARBA" id="ARBA00015925"/>
    </source>
</evidence>
<name>A0A4Q1BL50_TREME</name>
<dbReference type="Proteomes" id="UP000289152">
    <property type="component" value="Unassembled WGS sequence"/>
</dbReference>
<dbReference type="Gene3D" id="3.30.930.10">
    <property type="entry name" value="Bira Bifunctional Protein, Domain 2"/>
    <property type="match status" value="1"/>
</dbReference>
<dbReference type="UniPathway" id="UPA00537">
    <property type="reaction ID" value="UER00595"/>
</dbReference>
<evidence type="ECO:0000256" key="1">
    <source>
        <dbReference type="ARBA" id="ARBA00003253"/>
    </source>
</evidence>
<comment type="function">
    <text evidence="1">Catalyzes both the ATP-dependent activation of exogenously supplied lipoate to lipoyl-AMP and the transfer of the activated lipoyl onto the lipoyl domains of lipoate-dependent enzymes.</text>
</comment>
<dbReference type="OrthoDB" id="201621at2759"/>
<dbReference type="GO" id="GO:0005739">
    <property type="term" value="C:mitochondrion"/>
    <property type="evidence" value="ECO:0007669"/>
    <property type="project" value="TreeGrafter"/>
</dbReference>
<feature type="domain" description="BPL/LPL catalytic" evidence="5">
    <location>
        <begin position="83"/>
        <end position="301"/>
    </location>
</feature>
<dbReference type="InterPro" id="IPR004143">
    <property type="entry name" value="BPL_LPL_catalytic"/>
</dbReference>
<dbReference type="GO" id="GO:0009249">
    <property type="term" value="P:protein lipoylation"/>
    <property type="evidence" value="ECO:0007669"/>
    <property type="project" value="InterPro"/>
</dbReference>
<keyword evidence="7" id="KW-1185">Reference proteome</keyword>
<accession>A0A4Q1BL50</accession>
<reference evidence="6 7" key="1">
    <citation type="submission" date="2016-06" db="EMBL/GenBank/DDBJ databases">
        <title>Evolution of pathogenesis and genome organization in the Tremellales.</title>
        <authorList>
            <person name="Cuomo C."/>
            <person name="Litvintseva A."/>
            <person name="Heitman J."/>
            <person name="Chen Y."/>
            <person name="Sun S."/>
            <person name="Springer D."/>
            <person name="Dromer F."/>
            <person name="Young S."/>
            <person name="Zeng Q."/>
            <person name="Chapman S."/>
            <person name="Gujja S."/>
            <person name="Saif S."/>
            <person name="Birren B."/>
        </authorList>
    </citation>
    <scope>NUCLEOTIDE SEQUENCE [LARGE SCALE GENOMIC DNA]</scope>
    <source>
        <strain evidence="6 7">ATCC 28783</strain>
    </source>
</reference>
<dbReference type="STRING" id="5217.A0A4Q1BL50"/>
<evidence type="ECO:0000256" key="3">
    <source>
        <dbReference type="ARBA" id="ARBA00008242"/>
    </source>
</evidence>